<keyword evidence="2" id="KW-0472">Membrane</keyword>
<feature type="compositionally biased region" description="Low complexity" evidence="1">
    <location>
        <begin position="266"/>
        <end position="289"/>
    </location>
</feature>
<keyword evidence="2" id="KW-0812">Transmembrane</keyword>
<proteinExistence type="predicted"/>
<evidence type="ECO:0000256" key="2">
    <source>
        <dbReference type="SAM" id="Phobius"/>
    </source>
</evidence>
<keyword evidence="2" id="KW-1133">Transmembrane helix</keyword>
<keyword evidence="4" id="KW-1185">Reference proteome</keyword>
<feature type="transmembrane region" description="Helical" evidence="2">
    <location>
        <begin position="51"/>
        <end position="69"/>
    </location>
</feature>
<feature type="region of interest" description="Disordered" evidence="1">
    <location>
        <begin position="262"/>
        <end position="334"/>
    </location>
</feature>
<accession>A0A6A6BSF2</accession>
<name>A0A6A6BSF2_9PEZI</name>
<dbReference type="Proteomes" id="UP000799438">
    <property type="component" value="Unassembled WGS sequence"/>
</dbReference>
<evidence type="ECO:0000313" key="3">
    <source>
        <dbReference type="EMBL" id="KAF2146930.1"/>
    </source>
</evidence>
<feature type="compositionally biased region" description="Low complexity" evidence="1">
    <location>
        <begin position="301"/>
        <end position="321"/>
    </location>
</feature>
<dbReference type="EMBL" id="ML995475">
    <property type="protein sequence ID" value="KAF2146930.1"/>
    <property type="molecule type" value="Genomic_DNA"/>
</dbReference>
<dbReference type="RefSeq" id="XP_033402638.1">
    <property type="nucleotide sequence ID" value="XM_033536376.1"/>
</dbReference>
<dbReference type="GeneID" id="54293872"/>
<organism evidence="3 4">
    <name type="scientific">Aplosporella prunicola CBS 121167</name>
    <dbReference type="NCBI Taxonomy" id="1176127"/>
    <lineage>
        <taxon>Eukaryota</taxon>
        <taxon>Fungi</taxon>
        <taxon>Dikarya</taxon>
        <taxon>Ascomycota</taxon>
        <taxon>Pezizomycotina</taxon>
        <taxon>Dothideomycetes</taxon>
        <taxon>Dothideomycetes incertae sedis</taxon>
        <taxon>Botryosphaeriales</taxon>
        <taxon>Aplosporellaceae</taxon>
        <taxon>Aplosporella</taxon>
    </lineage>
</organism>
<reference evidence="3" key="1">
    <citation type="journal article" date="2020" name="Stud. Mycol.">
        <title>101 Dothideomycetes genomes: a test case for predicting lifestyles and emergence of pathogens.</title>
        <authorList>
            <person name="Haridas S."/>
            <person name="Albert R."/>
            <person name="Binder M."/>
            <person name="Bloem J."/>
            <person name="Labutti K."/>
            <person name="Salamov A."/>
            <person name="Andreopoulos B."/>
            <person name="Baker S."/>
            <person name="Barry K."/>
            <person name="Bills G."/>
            <person name="Bluhm B."/>
            <person name="Cannon C."/>
            <person name="Castanera R."/>
            <person name="Culley D."/>
            <person name="Daum C."/>
            <person name="Ezra D."/>
            <person name="Gonzalez J."/>
            <person name="Henrissat B."/>
            <person name="Kuo A."/>
            <person name="Liang C."/>
            <person name="Lipzen A."/>
            <person name="Lutzoni F."/>
            <person name="Magnuson J."/>
            <person name="Mondo S."/>
            <person name="Nolan M."/>
            <person name="Ohm R."/>
            <person name="Pangilinan J."/>
            <person name="Park H.-J."/>
            <person name="Ramirez L."/>
            <person name="Alfaro M."/>
            <person name="Sun H."/>
            <person name="Tritt A."/>
            <person name="Yoshinaga Y."/>
            <person name="Zwiers L.-H."/>
            <person name="Turgeon B."/>
            <person name="Goodwin S."/>
            <person name="Spatafora J."/>
            <person name="Crous P."/>
            <person name="Grigoriev I."/>
        </authorList>
    </citation>
    <scope>NUCLEOTIDE SEQUENCE</scope>
    <source>
        <strain evidence="3">CBS 121167</strain>
    </source>
</reference>
<dbReference type="AlphaFoldDB" id="A0A6A6BSF2"/>
<gene>
    <name evidence="3" type="ORF">K452DRAFT_218712</name>
</gene>
<dbReference type="OrthoDB" id="5316527at2759"/>
<evidence type="ECO:0000256" key="1">
    <source>
        <dbReference type="SAM" id="MobiDB-lite"/>
    </source>
</evidence>
<sequence length="416" mass="46463">MFKSTGARSLRAFRQAAPLARRSIAQHHAHPAAVRIQPVRFKQPFFTWRRVIHGSIYTAVVLGSIIFVLSPTIEIVDEDEEEGEEYEDEEYEDDSLFIPLGWPKPLPRRFYRGSDPEWQEFRKIAGDSKRHEHIRNTLVMLVRGTVARDQHLAGRFGPIDVTKGRYWLDITFPDGPPQEYARAGIEIGDDYIALARREVDQVSYNRLKRALWPKAVASSAWASTQYLWRVQMNRIREWVGLSPKTDPKTDLLEKQLEAMARAQQLAASRSNSNNNNPGANPMPNNPASSERTVAAPTTKDNTPSSAPSSASSKANSSNPTTPAEKNAGLPDFTPIPPPSIALTIFSATLAKNWKPMALEAPRGTVIVSGLIEVQGAKARCTMDVVGAYDPVQDRYVVLRGGFRRVQDKQQRPKGGR</sequence>
<evidence type="ECO:0000313" key="4">
    <source>
        <dbReference type="Proteomes" id="UP000799438"/>
    </source>
</evidence>
<protein>
    <submittedName>
        <fullName evidence="3">Uncharacterized protein</fullName>
    </submittedName>
</protein>